<evidence type="ECO:0008006" key="4">
    <source>
        <dbReference type="Google" id="ProtNLM"/>
    </source>
</evidence>
<feature type="transmembrane region" description="Helical" evidence="1">
    <location>
        <begin position="52"/>
        <end position="73"/>
    </location>
</feature>
<organism evidence="2 3">
    <name type="scientific">Gonium pectorale</name>
    <name type="common">Green alga</name>
    <dbReference type="NCBI Taxonomy" id="33097"/>
    <lineage>
        <taxon>Eukaryota</taxon>
        <taxon>Viridiplantae</taxon>
        <taxon>Chlorophyta</taxon>
        <taxon>core chlorophytes</taxon>
        <taxon>Chlorophyceae</taxon>
        <taxon>CS clade</taxon>
        <taxon>Chlamydomonadales</taxon>
        <taxon>Volvocaceae</taxon>
        <taxon>Gonium</taxon>
    </lineage>
</organism>
<gene>
    <name evidence="2" type="ORF">GPECTOR_10g1081</name>
</gene>
<keyword evidence="1" id="KW-0472">Membrane</keyword>
<comment type="caution">
    <text evidence="2">The sequence shown here is derived from an EMBL/GenBank/DDBJ whole genome shotgun (WGS) entry which is preliminary data.</text>
</comment>
<dbReference type="STRING" id="33097.A0A150GQP7"/>
<dbReference type="AlphaFoldDB" id="A0A150GQP7"/>
<evidence type="ECO:0000256" key="1">
    <source>
        <dbReference type="SAM" id="Phobius"/>
    </source>
</evidence>
<keyword evidence="3" id="KW-1185">Reference proteome</keyword>
<dbReference type="Proteomes" id="UP000075714">
    <property type="component" value="Unassembled WGS sequence"/>
</dbReference>
<evidence type="ECO:0000313" key="2">
    <source>
        <dbReference type="EMBL" id="KXZ52058.1"/>
    </source>
</evidence>
<feature type="transmembrane region" description="Helical" evidence="1">
    <location>
        <begin position="240"/>
        <end position="265"/>
    </location>
</feature>
<dbReference type="OrthoDB" id="2016540at2759"/>
<keyword evidence="1" id="KW-1133">Transmembrane helix</keyword>
<sequence>MVEPEREDPAIAALRLRQARALQGVTLFRSPLRTSYYFLRYSVEGLFAGSKWLAKHPVTLIGVLPALLAYAAAKYLDYQHQNLTDFEENTKYVVWWVGLGVLSSIGLGTGMHTGLLFLFPHILKVCLAAETCGHVRFRTRGDTWYSGEAFHCGEGPQEEVGFGDLFRKVIVTGVLWGAGTAIGEIPPYWLSYSAAMAGERNVAMAELEEALREGRQRNLVQRLVARAEQWMVGFIRRNGFLGILALASWPNAAFDLCGLVCGNFRFPFWKFFGATLIGKGLFKVTGQVLFFLVLFRRDSREAILARLEALEGALPAGLGASLPGAGGRSPAQLLHAFINRSIAKYQDKVLQKGASAGSGDAWWRRAAELLRAGAGPDLPGRAARALRRAAAALVPDTVAEAWGGFMAALMVVFAVSCINTFAQAYRTSLDEAEVEALKKQLAAARPAVTAPAGAARPHE</sequence>
<dbReference type="EMBL" id="LSYV01000011">
    <property type="protein sequence ID" value="KXZ52058.1"/>
    <property type="molecule type" value="Genomic_DNA"/>
</dbReference>
<name>A0A150GQP7_GONPE</name>
<reference evidence="3" key="1">
    <citation type="journal article" date="2016" name="Nat. Commun.">
        <title>The Gonium pectorale genome demonstrates co-option of cell cycle regulation during the evolution of multicellularity.</title>
        <authorList>
            <person name="Hanschen E.R."/>
            <person name="Marriage T.N."/>
            <person name="Ferris P.J."/>
            <person name="Hamaji T."/>
            <person name="Toyoda A."/>
            <person name="Fujiyama A."/>
            <person name="Neme R."/>
            <person name="Noguchi H."/>
            <person name="Minakuchi Y."/>
            <person name="Suzuki M."/>
            <person name="Kawai-Toyooka H."/>
            <person name="Smith D.R."/>
            <person name="Sparks H."/>
            <person name="Anderson J."/>
            <person name="Bakaric R."/>
            <person name="Luria V."/>
            <person name="Karger A."/>
            <person name="Kirschner M.W."/>
            <person name="Durand P.M."/>
            <person name="Michod R.E."/>
            <person name="Nozaki H."/>
            <person name="Olson B.J."/>
        </authorList>
    </citation>
    <scope>NUCLEOTIDE SEQUENCE [LARGE SCALE GENOMIC DNA]</scope>
    <source>
        <strain evidence="3">NIES-2863</strain>
    </source>
</reference>
<feature type="transmembrane region" description="Helical" evidence="1">
    <location>
        <begin position="271"/>
        <end position="295"/>
    </location>
</feature>
<accession>A0A150GQP7</accession>
<keyword evidence="1" id="KW-0812">Transmembrane</keyword>
<evidence type="ECO:0000313" key="3">
    <source>
        <dbReference type="Proteomes" id="UP000075714"/>
    </source>
</evidence>
<protein>
    <recommendedName>
        <fullName evidence="4">Vacuole membrane protein 1</fullName>
    </recommendedName>
</protein>
<proteinExistence type="predicted"/>
<feature type="transmembrane region" description="Helical" evidence="1">
    <location>
        <begin position="93"/>
        <end position="119"/>
    </location>
</feature>